<dbReference type="Proteomes" id="UP000310189">
    <property type="component" value="Unassembled WGS sequence"/>
</dbReference>
<dbReference type="EMBL" id="SPNW01000021">
    <property type="protein sequence ID" value="TIA90155.1"/>
    <property type="molecule type" value="Genomic_DNA"/>
</dbReference>
<gene>
    <name evidence="1" type="ORF">E3P99_01669</name>
</gene>
<protein>
    <submittedName>
        <fullName evidence="1">Uncharacterized protein</fullName>
    </submittedName>
</protein>
<evidence type="ECO:0000313" key="2">
    <source>
        <dbReference type="Proteomes" id="UP000310189"/>
    </source>
</evidence>
<comment type="caution">
    <text evidence="1">The sequence shown here is derived from an EMBL/GenBank/DDBJ whole genome shotgun (WGS) entry which is preliminary data.</text>
</comment>
<dbReference type="AlphaFoldDB" id="A0A4T0FQH0"/>
<sequence>MFLYVVWSTQPDDKHLYRVVHIPIEIDTLQQLHAATQHSDFLSWIVSQLSFTIHPQQTLLPRQIPATTVAKHIPSQDRAEVVVEHLIKAKERLRLMEKRMSLIKEGRVGEVMLGEHLLDLEDDEEDVELPDIDVASNAGIEQLKGEVTATLNQLERLSTEAHTLAIEVMKTYE</sequence>
<dbReference type="OrthoDB" id="10489268at2759"/>
<keyword evidence="2" id="KW-1185">Reference proteome</keyword>
<accession>A0A4T0FQH0</accession>
<organism evidence="1 2">
    <name type="scientific">Wallemia hederae</name>
    <dbReference type="NCBI Taxonomy" id="1540922"/>
    <lineage>
        <taxon>Eukaryota</taxon>
        <taxon>Fungi</taxon>
        <taxon>Dikarya</taxon>
        <taxon>Basidiomycota</taxon>
        <taxon>Wallemiomycotina</taxon>
        <taxon>Wallemiomycetes</taxon>
        <taxon>Wallemiales</taxon>
        <taxon>Wallemiaceae</taxon>
        <taxon>Wallemia</taxon>
    </lineage>
</organism>
<reference evidence="1 2" key="1">
    <citation type="submission" date="2019-03" db="EMBL/GenBank/DDBJ databases">
        <title>Sequencing 23 genomes of Wallemia ichthyophaga.</title>
        <authorList>
            <person name="Gostincar C."/>
        </authorList>
    </citation>
    <scope>NUCLEOTIDE SEQUENCE [LARGE SCALE GENOMIC DNA]</scope>
    <source>
        <strain evidence="1 2">EXF-5753</strain>
    </source>
</reference>
<name>A0A4T0FQH0_9BASI</name>
<proteinExistence type="predicted"/>
<evidence type="ECO:0000313" key="1">
    <source>
        <dbReference type="EMBL" id="TIA90155.1"/>
    </source>
</evidence>